<organism evidence="1 2">
    <name type="scientific">Vaccinium darrowii</name>
    <dbReference type="NCBI Taxonomy" id="229202"/>
    <lineage>
        <taxon>Eukaryota</taxon>
        <taxon>Viridiplantae</taxon>
        <taxon>Streptophyta</taxon>
        <taxon>Embryophyta</taxon>
        <taxon>Tracheophyta</taxon>
        <taxon>Spermatophyta</taxon>
        <taxon>Magnoliopsida</taxon>
        <taxon>eudicotyledons</taxon>
        <taxon>Gunneridae</taxon>
        <taxon>Pentapetalae</taxon>
        <taxon>asterids</taxon>
        <taxon>Ericales</taxon>
        <taxon>Ericaceae</taxon>
        <taxon>Vaccinioideae</taxon>
        <taxon>Vaccinieae</taxon>
        <taxon>Vaccinium</taxon>
    </lineage>
</organism>
<protein>
    <submittedName>
        <fullName evidence="1">Uncharacterized protein</fullName>
    </submittedName>
</protein>
<evidence type="ECO:0000313" key="2">
    <source>
        <dbReference type="Proteomes" id="UP000828048"/>
    </source>
</evidence>
<dbReference type="Proteomes" id="UP000828048">
    <property type="component" value="Chromosome 8"/>
</dbReference>
<evidence type="ECO:0000313" key="1">
    <source>
        <dbReference type="EMBL" id="KAH7851394.1"/>
    </source>
</evidence>
<proteinExistence type="predicted"/>
<comment type="caution">
    <text evidence="1">The sequence shown here is derived from an EMBL/GenBank/DDBJ whole genome shotgun (WGS) entry which is preliminary data.</text>
</comment>
<gene>
    <name evidence="1" type="ORF">Vadar_010983</name>
</gene>
<dbReference type="EMBL" id="CM037158">
    <property type="protein sequence ID" value="KAH7851394.1"/>
    <property type="molecule type" value="Genomic_DNA"/>
</dbReference>
<keyword evidence="2" id="KW-1185">Reference proteome</keyword>
<sequence length="246" mass="25569">MARLQLSFLALFSICLLFTSGVFSQTTFTIQNQCNYPVWPALLSNPGAPPLLTTGFLLNPVYYLDVAIPASWSGSLWARTRCATDPTTGQFHCETGDCGTGTIECNGAGGAPPTTLFQVNLGSGGRLDTYEISVVTGFNTPVSVVPFGASGRCPTAGCNTDINAECPTELGLVDNTGETVACMSACTAFGDPVYCCTGAYSTPATCGPTSYSQFFKSACPSAATYAFDGGSFTCASATYTITFCPS</sequence>
<reference evidence="1 2" key="1">
    <citation type="journal article" date="2021" name="Hortic Res">
        <title>High-quality reference genome and annotation aids understanding of berry development for evergreen blueberry (Vaccinium darrowii).</title>
        <authorList>
            <person name="Yu J."/>
            <person name="Hulse-Kemp A.M."/>
            <person name="Babiker E."/>
            <person name="Staton M."/>
        </authorList>
    </citation>
    <scope>NUCLEOTIDE SEQUENCE [LARGE SCALE GENOMIC DNA]</scope>
    <source>
        <strain evidence="2">cv. NJ 8807/NJ 8810</strain>
        <tissue evidence="1">Young leaf</tissue>
    </source>
</reference>
<name>A0ACB7YEA5_9ERIC</name>
<accession>A0ACB7YEA5</accession>